<dbReference type="AlphaFoldDB" id="K3WAW9"/>
<dbReference type="eggNOG" id="ENOG502RYR1">
    <property type="taxonomic scope" value="Eukaryota"/>
</dbReference>
<protein>
    <submittedName>
        <fullName evidence="3">Uncharacterized protein</fullName>
    </submittedName>
</protein>
<evidence type="ECO:0000256" key="1">
    <source>
        <dbReference type="SAM" id="Coils"/>
    </source>
</evidence>
<dbReference type="EMBL" id="GL376634">
    <property type="status" value="NOT_ANNOTATED_CDS"/>
    <property type="molecule type" value="Genomic_DNA"/>
</dbReference>
<dbReference type="OMA" id="HEWLHEN"/>
<dbReference type="InParanoid" id="K3WAW9"/>
<feature type="coiled-coil region" evidence="1">
    <location>
        <begin position="180"/>
        <end position="212"/>
    </location>
</feature>
<sequence>MVQTVAVSDAEALNDSMFAFLLEDADAFGPDASWWHPRVRLIEQWLKQDASRISIPDDGSEEVILHHIQRGDIYPHAQLKCWKHIVLELQDLPCFATQYAESVRVSISTSPSRGKIRPGKELITLADEATNQGDGRDEGEPSSGSDDGIFYEGGQAKPETKDATGQLNATNNAKPKFSSLSMIERQAEWLRKKQEKMEAERCRQEEEKEKELTFQPKILRRVTLGEKPTGAKESTTSGRVPLQRSDTGGSVRKIDISGGAAANKDTETTTKMAGPKEKAIPRVPQRSAGRSRKKQFVPVSQPIEISSELLDTMKSELHASISKSYTAAPSPLRSAAPTQDTMQQDANTNDSASVKDEDADATKAAGDSAFSASPEELSHILKSWSDRPRIGGRRIDFDSSDTKARLVLQDASKFALASMYRKTDKKAQRDGVALHMGRREDNFEEEVIAVLFDKEKVSELEAARWWSEHEHRFAEFIRELPSPSEDF</sequence>
<organism evidence="3 4">
    <name type="scientific">Globisporangium ultimum (strain ATCC 200006 / CBS 805.95 / DAOM BR144)</name>
    <name type="common">Pythium ultimum</name>
    <dbReference type="NCBI Taxonomy" id="431595"/>
    <lineage>
        <taxon>Eukaryota</taxon>
        <taxon>Sar</taxon>
        <taxon>Stramenopiles</taxon>
        <taxon>Oomycota</taxon>
        <taxon>Peronosporomycetes</taxon>
        <taxon>Pythiales</taxon>
        <taxon>Pythiaceae</taxon>
        <taxon>Globisporangium</taxon>
    </lineage>
</organism>
<reference evidence="4" key="1">
    <citation type="journal article" date="2010" name="Genome Biol.">
        <title>Genome sequence of the necrotrophic plant pathogen Pythium ultimum reveals original pathogenicity mechanisms and effector repertoire.</title>
        <authorList>
            <person name="Levesque C.A."/>
            <person name="Brouwer H."/>
            <person name="Cano L."/>
            <person name="Hamilton J.P."/>
            <person name="Holt C."/>
            <person name="Huitema E."/>
            <person name="Raffaele S."/>
            <person name="Robideau G.P."/>
            <person name="Thines M."/>
            <person name="Win J."/>
            <person name="Zerillo M.M."/>
            <person name="Beakes G.W."/>
            <person name="Boore J.L."/>
            <person name="Busam D."/>
            <person name="Dumas B."/>
            <person name="Ferriera S."/>
            <person name="Fuerstenberg S.I."/>
            <person name="Gachon C.M."/>
            <person name="Gaulin E."/>
            <person name="Govers F."/>
            <person name="Grenville-Briggs L."/>
            <person name="Horner N."/>
            <person name="Hostetler J."/>
            <person name="Jiang R.H."/>
            <person name="Johnson J."/>
            <person name="Krajaejun T."/>
            <person name="Lin H."/>
            <person name="Meijer H.J."/>
            <person name="Moore B."/>
            <person name="Morris P."/>
            <person name="Phuntmart V."/>
            <person name="Puiu D."/>
            <person name="Shetty J."/>
            <person name="Stajich J.E."/>
            <person name="Tripathy S."/>
            <person name="Wawra S."/>
            <person name="van West P."/>
            <person name="Whitty B.R."/>
            <person name="Coutinho P.M."/>
            <person name="Henrissat B."/>
            <person name="Martin F."/>
            <person name="Thomas P.D."/>
            <person name="Tyler B.M."/>
            <person name="De Vries R.P."/>
            <person name="Kamoun S."/>
            <person name="Yandell M."/>
            <person name="Tisserat N."/>
            <person name="Buell C.R."/>
        </authorList>
    </citation>
    <scope>NUCLEOTIDE SEQUENCE</scope>
    <source>
        <strain evidence="4">DAOM:BR144</strain>
    </source>
</reference>
<accession>K3WAW9</accession>
<reference evidence="4" key="2">
    <citation type="submission" date="2010-04" db="EMBL/GenBank/DDBJ databases">
        <authorList>
            <person name="Buell R."/>
            <person name="Hamilton J."/>
            <person name="Hostetler J."/>
        </authorList>
    </citation>
    <scope>NUCLEOTIDE SEQUENCE [LARGE SCALE GENOMIC DNA]</scope>
    <source>
        <strain evidence="4">DAOM:BR144</strain>
    </source>
</reference>
<proteinExistence type="predicted"/>
<evidence type="ECO:0000256" key="2">
    <source>
        <dbReference type="SAM" id="MobiDB-lite"/>
    </source>
</evidence>
<name>K3WAW9_GLOUD</name>
<feature type="compositionally biased region" description="Polar residues" evidence="2">
    <location>
        <begin position="163"/>
        <end position="178"/>
    </location>
</feature>
<dbReference type="Proteomes" id="UP000019132">
    <property type="component" value="Unassembled WGS sequence"/>
</dbReference>
<feature type="compositionally biased region" description="Basic and acidic residues" evidence="2">
    <location>
        <begin position="264"/>
        <end position="280"/>
    </location>
</feature>
<feature type="region of interest" description="Disordered" evidence="2">
    <location>
        <begin position="325"/>
        <end position="376"/>
    </location>
</feature>
<reference evidence="3" key="3">
    <citation type="submission" date="2015-02" db="UniProtKB">
        <authorList>
            <consortium name="EnsemblProtists"/>
        </authorList>
    </citation>
    <scope>IDENTIFICATION</scope>
    <source>
        <strain evidence="3">DAOM BR144</strain>
    </source>
</reference>
<dbReference type="HOGENOM" id="CLU_582038_0_0_1"/>
<feature type="compositionally biased region" description="Polar residues" evidence="2">
    <location>
        <begin position="336"/>
        <end position="352"/>
    </location>
</feature>
<feature type="compositionally biased region" description="Polar residues" evidence="2">
    <location>
        <begin position="232"/>
        <end position="248"/>
    </location>
</feature>
<feature type="region of interest" description="Disordered" evidence="2">
    <location>
        <begin position="110"/>
        <end position="178"/>
    </location>
</feature>
<evidence type="ECO:0000313" key="3">
    <source>
        <dbReference type="EnsemblProtists" id="PYU1_T002110"/>
    </source>
</evidence>
<dbReference type="VEuPathDB" id="FungiDB:PYU1_G002108"/>
<keyword evidence="4" id="KW-1185">Reference proteome</keyword>
<dbReference type="EnsemblProtists" id="PYU1_T002110">
    <property type="protein sequence ID" value="PYU1_T002110"/>
    <property type="gene ID" value="PYU1_G002108"/>
</dbReference>
<evidence type="ECO:0000313" key="4">
    <source>
        <dbReference type="Proteomes" id="UP000019132"/>
    </source>
</evidence>
<feature type="region of interest" description="Disordered" evidence="2">
    <location>
        <begin position="219"/>
        <end position="301"/>
    </location>
</feature>
<keyword evidence="1" id="KW-0175">Coiled coil</keyword>